<dbReference type="PANTHER" id="PTHR23098:SF16">
    <property type="entry name" value="REGULATORY PROTEIN ZESTE"/>
    <property type="match status" value="1"/>
</dbReference>
<dbReference type="Pfam" id="PF13873">
    <property type="entry name" value="Myb_DNA-bind_5"/>
    <property type="match status" value="1"/>
</dbReference>
<dbReference type="EMBL" id="JAFJMO010000014">
    <property type="protein sequence ID" value="KAJ8256710.1"/>
    <property type="molecule type" value="Genomic_DNA"/>
</dbReference>
<evidence type="ECO:0000313" key="4">
    <source>
        <dbReference type="Proteomes" id="UP001152803"/>
    </source>
</evidence>
<protein>
    <recommendedName>
        <fullName evidence="2">Myb/SANT-like DNA-binding domain-containing protein</fullName>
    </recommendedName>
</protein>
<dbReference type="InterPro" id="IPR028002">
    <property type="entry name" value="Myb_DNA-bind_5"/>
</dbReference>
<dbReference type="Proteomes" id="UP001152803">
    <property type="component" value="Unassembled WGS sequence"/>
</dbReference>
<dbReference type="AlphaFoldDB" id="A0A9Q1D363"/>
<accession>A0A9Q1D363</accession>
<dbReference type="OrthoDB" id="6499071at2759"/>
<feature type="domain" description="Myb/SANT-like DNA-binding" evidence="2">
    <location>
        <begin position="9"/>
        <end position="85"/>
    </location>
</feature>
<name>A0A9Q1D363_CONCO</name>
<evidence type="ECO:0000256" key="1">
    <source>
        <dbReference type="SAM" id="MobiDB-lite"/>
    </source>
</evidence>
<reference evidence="3" key="1">
    <citation type="journal article" date="2023" name="Science">
        <title>Genome structures resolve the early diversification of teleost fishes.</title>
        <authorList>
            <person name="Parey E."/>
            <person name="Louis A."/>
            <person name="Montfort J."/>
            <person name="Bouchez O."/>
            <person name="Roques C."/>
            <person name="Iampietro C."/>
            <person name="Lluch J."/>
            <person name="Castinel A."/>
            <person name="Donnadieu C."/>
            <person name="Desvignes T."/>
            <person name="Floi Bucao C."/>
            <person name="Jouanno E."/>
            <person name="Wen M."/>
            <person name="Mejri S."/>
            <person name="Dirks R."/>
            <person name="Jansen H."/>
            <person name="Henkel C."/>
            <person name="Chen W.J."/>
            <person name="Zahm M."/>
            <person name="Cabau C."/>
            <person name="Klopp C."/>
            <person name="Thompson A.W."/>
            <person name="Robinson-Rechavi M."/>
            <person name="Braasch I."/>
            <person name="Lecointre G."/>
            <person name="Bobe J."/>
            <person name="Postlethwait J.H."/>
            <person name="Berthelot C."/>
            <person name="Roest Crollius H."/>
            <person name="Guiguen Y."/>
        </authorList>
    </citation>
    <scope>NUCLEOTIDE SEQUENCE</scope>
    <source>
        <strain evidence="3">Concon-B</strain>
    </source>
</reference>
<keyword evidence="4" id="KW-1185">Reference proteome</keyword>
<evidence type="ECO:0000259" key="2">
    <source>
        <dbReference type="Pfam" id="PF13873"/>
    </source>
</evidence>
<dbReference type="GO" id="GO:0005634">
    <property type="term" value="C:nucleus"/>
    <property type="evidence" value="ECO:0007669"/>
    <property type="project" value="TreeGrafter"/>
</dbReference>
<proteinExistence type="predicted"/>
<comment type="caution">
    <text evidence="3">The sequence shown here is derived from an EMBL/GenBank/DDBJ whole genome shotgun (WGS) entry which is preliminary data.</text>
</comment>
<feature type="compositionally biased region" description="Acidic residues" evidence="1">
    <location>
        <begin position="128"/>
        <end position="137"/>
    </location>
</feature>
<dbReference type="PANTHER" id="PTHR23098">
    <property type="entry name" value="AGAP001331-PA-RELATED"/>
    <property type="match status" value="1"/>
</dbReference>
<feature type="region of interest" description="Disordered" evidence="1">
    <location>
        <begin position="128"/>
        <end position="194"/>
    </location>
</feature>
<evidence type="ECO:0000313" key="3">
    <source>
        <dbReference type="EMBL" id="KAJ8256710.1"/>
    </source>
</evidence>
<sequence length="194" mass="20068">MPNSEKKARKRNFSQCEIEVLVGEVDTRKKMLFGGHSVGITNAKKVLEWQHVADAVNTVGSAVRTIADIKKKWSDIKLDAKKRIAMHRQSVCATGGGEGTPELTPLDERLAGIIGEPLLSGVVTEAEGDTDLQEAPDDSVAASSSGVGGAAAASSSGVGGSAAEELCAPNVSTAPRATEPSSSGRVLTNAVLQM</sequence>
<organism evidence="3 4">
    <name type="scientific">Conger conger</name>
    <name type="common">Conger eel</name>
    <name type="synonym">Muraena conger</name>
    <dbReference type="NCBI Taxonomy" id="82655"/>
    <lineage>
        <taxon>Eukaryota</taxon>
        <taxon>Metazoa</taxon>
        <taxon>Chordata</taxon>
        <taxon>Craniata</taxon>
        <taxon>Vertebrata</taxon>
        <taxon>Euteleostomi</taxon>
        <taxon>Actinopterygii</taxon>
        <taxon>Neopterygii</taxon>
        <taxon>Teleostei</taxon>
        <taxon>Anguilliformes</taxon>
        <taxon>Congridae</taxon>
        <taxon>Conger</taxon>
    </lineage>
</organism>
<feature type="compositionally biased region" description="Low complexity" evidence="1">
    <location>
        <begin position="139"/>
        <end position="156"/>
    </location>
</feature>
<feature type="compositionally biased region" description="Polar residues" evidence="1">
    <location>
        <begin position="170"/>
        <end position="194"/>
    </location>
</feature>
<gene>
    <name evidence="3" type="ORF">COCON_G00188620</name>
</gene>